<feature type="compositionally biased region" description="Basic and acidic residues" evidence="2">
    <location>
        <begin position="337"/>
        <end position="365"/>
    </location>
</feature>
<feature type="compositionally biased region" description="Basic and acidic residues" evidence="2">
    <location>
        <begin position="35"/>
        <end position="56"/>
    </location>
</feature>
<name>A0A139GUB6_9PEZI</name>
<dbReference type="AlphaFoldDB" id="A0A139GUB6"/>
<evidence type="ECO:0000313" key="4">
    <source>
        <dbReference type="Proteomes" id="UP000070133"/>
    </source>
</evidence>
<feature type="region of interest" description="Disordered" evidence="2">
    <location>
        <begin position="241"/>
        <end position="406"/>
    </location>
</feature>
<proteinExistence type="predicted"/>
<reference evidence="3 4" key="1">
    <citation type="submission" date="2015-07" db="EMBL/GenBank/DDBJ databases">
        <title>Comparative genomics of the Sigatoka disease complex on banana suggests a link between parallel evolutionary changes in Pseudocercospora fijiensis and Pseudocercospora eumusae and increased virulence on the banana host.</title>
        <authorList>
            <person name="Chang T.-C."/>
            <person name="Salvucci A."/>
            <person name="Crous P.W."/>
            <person name="Stergiopoulos I."/>
        </authorList>
    </citation>
    <scope>NUCLEOTIDE SEQUENCE [LARGE SCALE GENOMIC DNA]</scope>
    <source>
        <strain evidence="3 4">CBS 114824</strain>
    </source>
</reference>
<keyword evidence="4" id="KW-1185">Reference proteome</keyword>
<feature type="region of interest" description="Disordered" evidence="2">
    <location>
        <begin position="1"/>
        <end position="102"/>
    </location>
</feature>
<dbReference type="EMBL" id="LFZN01000389">
    <property type="protein sequence ID" value="KXS93771.1"/>
    <property type="molecule type" value="Genomic_DNA"/>
</dbReference>
<feature type="compositionally biased region" description="Polar residues" evidence="2">
    <location>
        <begin position="445"/>
        <end position="465"/>
    </location>
</feature>
<evidence type="ECO:0000256" key="1">
    <source>
        <dbReference type="SAM" id="Coils"/>
    </source>
</evidence>
<feature type="compositionally biased region" description="Basic and acidic residues" evidence="2">
    <location>
        <begin position="388"/>
        <end position="403"/>
    </location>
</feature>
<feature type="region of interest" description="Disordered" evidence="2">
    <location>
        <begin position="441"/>
        <end position="468"/>
    </location>
</feature>
<organism evidence="3 4">
    <name type="scientific">Pseudocercospora eumusae</name>
    <dbReference type="NCBI Taxonomy" id="321146"/>
    <lineage>
        <taxon>Eukaryota</taxon>
        <taxon>Fungi</taxon>
        <taxon>Dikarya</taxon>
        <taxon>Ascomycota</taxon>
        <taxon>Pezizomycotina</taxon>
        <taxon>Dothideomycetes</taxon>
        <taxon>Dothideomycetidae</taxon>
        <taxon>Mycosphaerellales</taxon>
        <taxon>Mycosphaerellaceae</taxon>
        <taxon>Pseudocercospora</taxon>
    </lineage>
</organism>
<dbReference type="OrthoDB" id="3439035at2759"/>
<gene>
    <name evidence="3" type="ORF">AC578_9335</name>
</gene>
<feature type="compositionally biased region" description="Basic and acidic residues" evidence="2">
    <location>
        <begin position="320"/>
        <end position="329"/>
    </location>
</feature>
<dbReference type="Proteomes" id="UP000070133">
    <property type="component" value="Unassembled WGS sequence"/>
</dbReference>
<evidence type="ECO:0000313" key="3">
    <source>
        <dbReference type="EMBL" id="KXS93771.1"/>
    </source>
</evidence>
<keyword evidence="1" id="KW-0175">Coiled coil</keyword>
<feature type="compositionally biased region" description="Basic and acidic residues" evidence="2">
    <location>
        <begin position="1"/>
        <end position="10"/>
    </location>
</feature>
<sequence length="717" mass="80499">MDKVRVHDEDTMGSASGSGSDISDLSALNENETDDLGRRILENQREAQRARQENRPFWRAKPRPRTTIPVETLANFTAAEPGHQRAASAGSNKTDPPLNVPREWGRRAKRRTDWPRKLGLEEELDRQLPRADDDSIFPHRTLYTGDDNPLMSPGGVIASLENTPPSMRRRRQMSSPSSLHHMNTTLQPALDAEDIEFNDASMLVSTPAVNHRNRKIDMLMQKEIEVVEKRAVTKRSLETLARRATDEARPGSAPSGGQTRTVGRRGSNFSDKENEPDEMGISKPAEQAARPARRSQHGRNDSIALLRKLARVSSLSPSPARDKEDERRASGSLPAASKDDGTKPSEIRTDSRRVRIDERVRKDDEGAGIDAGDPKTPIVTGGWVDTPAKSDPKKTSKDPRRILSEPTHPKSALEAVVQDAKEKGDPLLGENTLASLEDIVHPPDATNSTLNYDTNGTSNPPTRGNDTGVGLTQAEKDRRQEDLALENLNKRLRSTRSTIKDANRGLRRIENRIEAASESDSQPDRIPAPHDSDFEAWASTLPPYTDHNGRTICAHCGGSYTSVWRGLWVEFRENFYTWTGPKQQNLQITWLGWTIIIWWIWFMLESTASNYFAYRYDTYFPFVIPTLLLRPLTPVWKPVWDMFVWCWRAIFGTTARPDGRWRRPPSRVATSHTTRVMGGKEWVGAAAKATASATRRIVNSAKQAVDDVGEMWDDEFF</sequence>
<protein>
    <submittedName>
        <fullName evidence="3">Uncharacterized protein</fullName>
    </submittedName>
</protein>
<dbReference type="STRING" id="321146.A0A139GUB6"/>
<feature type="compositionally biased region" description="Low complexity" evidence="2">
    <location>
        <begin position="14"/>
        <end position="28"/>
    </location>
</feature>
<feature type="region of interest" description="Disordered" evidence="2">
    <location>
        <begin position="161"/>
        <end position="181"/>
    </location>
</feature>
<feature type="coiled-coil region" evidence="1">
    <location>
        <begin position="471"/>
        <end position="519"/>
    </location>
</feature>
<accession>A0A139GUB6</accession>
<comment type="caution">
    <text evidence="3">The sequence shown here is derived from an EMBL/GenBank/DDBJ whole genome shotgun (WGS) entry which is preliminary data.</text>
</comment>
<evidence type="ECO:0000256" key="2">
    <source>
        <dbReference type="SAM" id="MobiDB-lite"/>
    </source>
</evidence>